<keyword evidence="2" id="KW-0401">Integrin</keyword>
<evidence type="ECO:0000313" key="8">
    <source>
        <dbReference type="EMBL" id="CDQ95179.1"/>
    </source>
</evidence>
<proteinExistence type="predicted"/>
<organism evidence="8 9">
    <name type="scientific">Oncorhynchus mykiss</name>
    <name type="common">Rainbow trout</name>
    <name type="synonym">Salmo gairdneri</name>
    <dbReference type="NCBI Taxonomy" id="8022"/>
    <lineage>
        <taxon>Eukaryota</taxon>
        <taxon>Metazoa</taxon>
        <taxon>Chordata</taxon>
        <taxon>Craniata</taxon>
        <taxon>Vertebrata</taxon>
        <taxon>Euteleostomi</taxon>
        <taxon>Actinopterygii</taxon>
        <taxon>Neopterygii</taxon>
        <taxon>Teleostei</taxon>
        <taxon>Protacanthopterygii</taxon>
        <taxon>Salmoniformes</taxon>
        <taxon>Salmonidae</taxon>
        <taxon>Salmoninae</taxon>
        <taxon>Oncorhynchus</taxon>
    </lineage>
</organism>
<dbReference type="InterPro" id="IPR048286">
    <property type="entry name" value="Integrin_alpha_Ig-like_3"/>
</dbReference>
<dbReference type="Proteomes" id="UP000193380">
    <property type="component" value="Unassembled WGS sequence"/>
</dbReference>
<evidence type="ECO:0000256" key="4">
    <source>
        <dbReference type="ARBA" id="ARBA00023180"/>
    </source>
</evidence>
<feature type="compositionally biased region" description="Polar residues" evidence="5">
    <location>
        <begin position="22"/>
        <end position="35"/>
    </location>
</feature>
<dbReference type="GO" id="GO:0007229">
    <property type="term" value="P:integrin-mediated signaling pathway"/>
    <property type="evidence" value="ECO:0007669"/>
    <property type="project" value="UniProtKB-KW"/>
</dbReference>
<dbReference type="GO" id="GO:0016020">
    <property type="term" value="C:membrane"/>
    <property type="evidence" value="ECO:0007669"/>
    <property type="project" value="UniProtKB-SubCell"/>
</dbReference>
<evidence type="ECO:0000313" key="9">
    <source>
        <dbReference type="Proteomes" id="UP000193380"/>
    </source>
</evidence>
<keyword evidence="4" id="KW-0325">Glycoprotein</keyword>
<keyword evidence="3" id="KW-0472">Membrane</keyword>
<feature type="signal peptide" evidence="6">
    <location>
        <begin position="1"/>
        <end position="17"/>
    </location>
</feature>
<gene>
    <name evidence="8" type="ORF">GSONMT00007914001</name>
</gene>
<dbReference type="EMBL" id="FR920052">
    <property type="protein sequence ID" value="CDQ95179.1"/>
    <property type="molecule type" value="Genomic_DNA"/>
</dbReference>
<evidence type="ECO:0000256" key="1">
    <source>
        <dbReference type="ARBA" id="ARBA00004479"/>
    </source>
</evidence>
<dbReference type="AlphaFoldDB" id="A0A060Z0B7"/>
<keyword evidence="6" id="KW-0732">Signal</keyword>
<evidence type="ECO:0000256" key="6">
    <source>
        <dbReference type="SAM" id="SignalP"/>
    </source>
</evidence>
<dbReference type="Gene3D" id="2.60.40.1530">
    <property type="entry name" value="ntegrin, alpha v. Chain A, domain 4"/>
    <property type="match status" value="1"/>
</dbReference>
<reference evidence="8" key="2">
    <citation type="submission" date="2014-03" db="EMBL/GenBank/DDBJ databases">
        <authorList>
            <person name="Genoscope - CEA"/>
        </authorList>
    </citation>
    <scope>NUCLEOTIDE SEQUENCE</scope>
</reference>
<sequence>MLFHFSIFSCILSYLNGQNPLSTETNGSASTSGDNTEGRNRNHVHRRELAKKEMEGELETLDCSKAQCLKIRCQVGRVERGQSTTLYVHSRLGVATFLKVRLLSVIP</sequence>
<evidence type="ECO:0000259" key="7">
    <source>
        <dbReference type="Pfam" id="PF20806"/>
    </source>
</evidence>
<dbReference type="STRING" id="8022.A0A060Z0B7"/>
<comment type="subcellular location">
    <subcellularLocation>
        <location evidence="1">Membrane</location>
        <topology evidence="1">Single-pass type I membrane protein</topology>
    </subcellularLocation>
</comment>
<accession>A0A060Z0B7</accession>
<reference evidence="8" key="1">
    <citation type="journal article" date="2014" name="Nat. Commun.">
        <title>The rainbow trout genome provides novel insights into evolution after whole-genome duplication in vertebrates.</title>
        <authorList>
            <person name="Berthelot C."/>
            <person name="Brunet F."/>
            <person name="Chalopin D."/>
            <person name="Juanchich A."/>
            <person name="Bernard M."/>
            <person name="Noel B."/>
            <person name="Bento P."/>
            <person name="Da Silva C."/>
            <person name="Labadie K."/>
            <person name="Alberti A."/>
            <person name="Aury J.M."/>
            <person name="Louis A."/>
            <person name="Dehais P."/>
            <person name="Bardou P."/>
            <person name="Montfort J."/>
            <person name="Klopp C."/>
            <person name="Cabau C."/>
            <person name="Gaspin C."/>
            <person name="Thorgaard G.H."/>
            <person name="Boussaha M."/>
            <person name="Quillet E."/>
            <person name="Guyomard R."/>
            <person name="Galiana D."/>
            <person name="Bobe J."/>
            <person name="Volff J.N."/>
            <person name="Genet C."/>
            <person name="Wincker P."/>
            <person name="Jaillon O."/>
            <person name="Roest Crollius H."/>
            <person name="Guiguen Y."/>
        </authorList>
    </citation>
    <scope>NUCLEOTIDE SEQUENCE [LARGE SCALE GENOMIC DNA]</scope>
</reference>
<dbReference type="PaxDb" id="8022-A0A060Z0B7"/>
<protein>
    <recommendedName>
        <fullName evidence="7">Integrin alpha third immunoglobulin-like domain-containing protein</fullName>
    </recommendedName>
</protein>
<feature type="region of interest" description="Disordered" evidence="5">
    <location>
        <begin position="22"/>
        <end position="44"/>
    </location>
</feature>
<dbReference type="Pfam" id="PF20806">
    <property type="entry name" value="Integrin_A_Ig_3"/>
    <property type="match status" value="1"/>
</dbReference>
<feature type="domain" description="Integrin alpha third immunoglobulin-like" evidence="7">
    <location>
        <begin position="19"/>
        <end position="99"/>
    </location>
</feature>
<evidence type="ECO:0000256" key="5">
    <source>
        <dbReference type="SAM" id="MobiDB-lite"/>
    </source>
</evidence>
<dbReference type="SUPFAM" id="SSF69179">
    <property type="entry name" value="Integrin domains"/>
    <property type="match status" value="1"/>
</dbReference>
<name>A0A060Z0B7_ONCMY</name>
<evidence type="ECO:0000256" key="2">
    <source>
        <dbReference type="ARBA" id="ARBA00023037"/>
    </source>
</evidence>
<evidence type="ECO:0000256" key="3">
    <source>
        <dbReference type="ARBA" id="ARBA00023136"/>
    </source>
</evidence>
<feature type="chain" id="PRO_5001592087" description="Integrin alpha third immunoglobulin-like domain-containing protein" evidence="6">
    <location>
        <begin position="18"/>
        <end position="107"/>
    </location>
</feature>
<dbReference type="InterPro" id="IPR032695">
    <property type="entry name" value="Integrin_dom_sf"/>
</dbReference>